<dbReference type="Pfam" id="PF21380">
    <property type="entry name" value="Nrd1-Seb1_dom2"/>
    <property type="match status" value="1"/>
</dbReference>
<dbReference type="GO" id="GO:0010629">
    <property type="term" value="P:negative regulation of gene expression"/>
    <property type="evidence" value="ECO:0007669"/>
    <property type="project" value="UniProtKB-ARBA"/>
</dbReference>
<dbReference type="EMBL" id="JAVRRL010000093">
    <property type="protein sequence ID" value="KAK5108178.1"/>
    <property type="molecule type" value="Genomic_DNA"/>
</dbReference>
<organism evidence="9 10">
    <name type="scientific">Meristemomyces frigidus</name>
    <dbReference type="NCBI Taxonomy" id="1508187"/>
    <lineage>
        <taxon>Eukaryota</taxon>
        <taxon>Fungi</taxon>
        <taxon>Dikarya</taxon>
        <taxon>Ascomycota</taxon>
        <taxon>Pezizomycotina</taxon>
        <taxon>Dothideomycetes</taxon>
        <taxon>Dothideomycetidae</taxon>
        <taxon>Mycosphaerellales</taxon>
        <taxon>Teratosphaeriaceae</taxon>
        <taxon>Meristemomyces</taxon>
    </lineage>
</organism>
<sequence length="773" mass="83086">MAAHIIADLDQQLASLNQLKAPGASKGKIGSITTLCVTNIQAESSIVQSLYRALKKAPATHKLGALYVIDSVTRQWIEKAKQAGQELNIEGRGEPGTYSAAVKRVTELMPALFDDIIRGLPTEQRPKLENIIGIWDKGSTFPAKLLADFRVKLSAVGGVSQAPPPTNGTPAGMPALVPAQKFASEKFPAPVVTRPAGTPIGYPPQYLYDQGFIAPKGEQYPVPSGIATPLSHPAPQQQTMQAQTAPAPPVQDVSSILAALANAAPPTMPPPVPQPTQKPAAPQQLPPNFAALFQQNGAPPGFPPLQQAPAFPQPSLQAPMQMPGFQLPAGFPGFPPQPPPSVPQTFAAAPPPPAQPTDVLGPLRGILPANIMNDQTKLVLALNLLQDLQKQGLPMDQWGPVIQAFSDAHEPAPSNGYDSHGRRRSRSPERGGNRGRGSPVYGTYEDMTANNRGGNERGNSGGNGGGRNRYRQRSPLHNMRDLPMRDSPGPLALTNNGMQPKYIGIDSSLPGDSIKVLSRTLFVGGANGTQPEILQLFERFGRVQTCIANREKRHAFVKMTTRNHALAAKQGMEELQNRNDREVMNIARQTKWGVGFGPRECCNYQIGESIIPIHKLTDADHKWLISAEFGGTGGKPLEGGMVLEEPDIEIGAGVSSKAMSKRVLPDQGAPQHAAPHAQQHDQQQQHQNKHQHQPHERKQGKRHKKQHDYDREPGGFGNGGGYGGGPHTMGGGQQAMQMESYGYDRPLIRQEPVAVATPPAVPTFGFSLPGSYR</sequence>
<evidence type="ECO:0000256" key="2">
    <source>
        <dbReference type="ARBA" id="ARBA00022553"/>
    </source>
</evidence>
<dbReference type="FunFam" id="1.25.40.90:FF:000026">
    <property type="entry name" value="RNA binding protein Nrd1"/>
    <property type="match status" value="1"/>
</dbReference>
<dbReference type="GO" id="GO:0005634">
    <property type="term" value="C:nucleus"/>
    <property type="evidence" value="ECO:0007669"/>
    <property type="project" value="UniProtKB-SubCell"/>
</dbReference>
<evidence type="ECO:0008006" key="11">
    <source>
        <dbReference type="Google" id="ProtNLM"/>
    </source>
</evidence>
<dbReference type="AlphaFoldDB" id="A0AAN7TAE9"/>
<name>A0AAN7TAE9_9PEZI</name>
<dbReference type="PROSITE" id="PS51391">
    <property type="entry name" value="CID"/>
    <property type="match status" value="1"/>
</dbReference>
<evidence type="ECO:0000256" key="4">
    <source>
        <dbReference type="ARBA" id="ARBA00023242"/>
    </source>
</evidence>
<feature type="region of interest" description="Disordered" evidence="6">
    <location>
        <begin position="655"/>
        <end position="734"/>
    </location>
</feature>
<dbReference type="InterPro" id="IPR035979">
    <property type="entry name" value="RBD_domain_sf"/>
</dbReference>
<keyword evidence="4" id="KW-0539">Nucleus</keyword>
<gene>
    <name evidence="9" type="ORF">LTR62_008709</name>
</gene>
<dbReference type="SUPFAM" id="SSF54928">
    <property type="entry name" value="RNA-binding domain, RBD"/>
    <property type="match status" value="1"/>
</dbReference>
<feature type="region of interest" description="Disordered" evidence="6">
    <location>
        <begin position="407"/>
        <end position="483"/>
    </location>
</feature>
<dbReference type="Gene3D" id="1.25.40.90">
    <property type="match status" value="1"/>
</dbReference>
<dbReference type="GO" id="GO:0032991">
    <property type="term" value="C:protein-containing complex"/>
    <property type="evidence" value="ECO:0007669"/>
    <property type="project" value="UniProtKB-ARBA"/>
</dbReference>
<dbReference type="GO" id="GO:0031126">
    <property type="term" value="P:sno(s)RNA 3'-end processing"/>
    <property type="evidence" value="ECO:0007669"/>
    <property type="project" value="UniProtKB-ARBA"/>
</dbReference>
<dbReference type="GO" id="GO:0003723">
    <property type="term" value="F:RNA binding"/>
    <property type="evidence" value="ECO:0007669"/>
    <property type="project" value="UniProtKB-UniRule"/>
</dbReference>
<dbReference type="FunFam" id="3.30.70.330:FF:000397">
    <property type="entry name" value="RNA binding protein Nrd1"/>
    <property type="match status" value="1"/>
</dbReference>
<dbReference type="PRINTS" id="PR01217">
    <property type="entry name" value="PRICHEXTENSN"/>
</dbReference>
<comment type="caution">
    <text evidence="9">The sequence shown here is derived from an EMBL/GenBank/DDBJ whole genome shotgun (WGS) entry which is preliminary data.</text>
</comment>
<dbReference type="InterPro" id="IPR008942">
    <property type="entry name" value="ENTH_VHS"/>
</dbReference>
<dbReference type="InterPro" id="IPR006569">
    <property type="entry name" value="CID_dom"/>
</dbReference>
<keyword evidence="3 5" id="KW-0694">RNA-binding</keyword>
<evidence type="ECO:0000256" key="6">
    <source>
        <dbReference type="SAM" id="MobiDB-lite"/>
    </source>
</evidence>
<proteinExistence type="predicted"/>
<keyword evidence="2" id="KW-0597">Phosphoprotein</keyword>
<feature type="compositionally biased region" description="Gly residues" evidence="6">
    <location>
        <begin position="714"/>
        <end position="733"/>
    </location>
</feature>
<dbReference type="GO" id="GO:0006369">
    <property type="term" value="P:termination of RNA polymerase II transcription"/>
    <property type="evidence" value="ECO:0007669"/>
    <property type="project" value="UniProtKB-ARBA"/>
</dbReference>
<feature type="domain" description="RRM" evidence="7">
    <location>
        <begin position="519"/>
        <end position="583"/>
    </location>
</feature>
<dbReference type="InterPro" id="IPR000504">
    <property type="entry name" value="RRM_dom"/>
</dbReference>
<feature type="compositionally biased region" description="Low complexity" evidence="6">
    <location>
        <begin position="665"/>
        <end position="686"/>
    </location>
</feature>
<dbReference type="Gene3D" id="3.30.70.330">
    <property type="match status" value="1"/>
</dbReference>
<protein>
    <recommendedName>
        <fullName evidence="11">CID domain-containing protein</fullName>
    </recommendedName>
</protein>
<evidence type="ECO:0000313" key="10">
    <source>
        <dbReference type="Proteomes" id="UP001310890"/>
    </source>
</evidence>
<feature type="domain" description="CID" evidence="8">
    <location>
        <begin position="1"/>
        <end position="157"/>
    </location>
</feature>
<dbReference type="InterPro" id="IPR012677">
    <property type="entry name" value="Nucleotide-bd_a/b_plait_sf"/>
</dbReference>
<evidence type="ECO:0000259" key="8">
    <source>
        <dbReference type="PROSITE" id="PS51391"/>
    </source>
</evidence>
<dbReference type="Pfam" id="PF00076">
    <property type="entry name" value="RRM_1"/>
    <property type="match status" value="1"/>
</dbReference>
<accession>A0AAN7TAE9</accession>
<evidence type="ECO:0000256" key="5">
    <source>
        <dbReference type="PROSITE-ProRule" id="PRU00176"/>
    </source>
</evidence>
<dbReference type="Pfam" id="PF04818">
    <property type="entry name" value="CID"/>
    <property type="match status" value="1"/>
</dbReference>
<dbReference type="SUPFAM" id="SSF48464">
    <property type="entry name" value="ENTH/VHS domain"/>
    <property type="match status" value="1"/>
</dbReference>
<evidence type="ECO:0000256" key="3">
    <source>
        <dbReference type="ARBA" id="ARBA00022884"/>
    </source>
</evidence>
<dbReference type="GO" id="GO:0031124">
    <property type="term" value="P:mRNA 3'-end processing"/>
    <property type="evidence" value="ECO:0007669"/>
    <property type="project" value="UniProtKB-ARBA"/>
</dbReference>
<dbReference type="SMART" id="SM00582">
    <property type="entry name" value="RPR"/>
    <property type="match status" value="1"/>
</dbReference>
<dbReference type="Proteomes" id="UP001310890">
    <property type="component" value="Unassembled WGS sequence"/>
</dbReference>
<evidence type="ECO:0000259" key="7">
    <source>
        <dbReference type="PROSITE" id="PS50102"/>
    </source>
</evidence>
<dbReference type="InterPro" id="IPR048892">
    <property type="entry name" value="Nrd1_Seb1_dom2"/>
</dbReference>
<dbReference type="CDD" id="cd16984">
    <property type="entry name" value="CID_Nrd1_like"/>
    <property type="match status" value="1"/>
</dbReference>
<comment type="subcellular location">
    <subcellularLocation>
        <location evidence="1">Nucleus</location>
    </subcellularLocation>
</comment>
<dbReference type="PROSITE" id="PS50102">
    <property type="entry name" value="RRM"/>
    <property type="match status" value="1"/>
</dbReference>
<evidence type="ECO:0000256" key="1">
    <source>
        <dbReference type="ARBA" id="ARBA00004123"/>
    </source>
</evidence>
<evidence type="ECO:0000313" key="9">
    <source>
        <dbReference type="EMBL" id="KAK5108178.1"/>
    </source>
</evidence>
<reference evidence="9" key="1">
    <citation type="submission" date="2023-08" db="EMBL/GenBank/DDBJ databases">
        <title>Black Yeasts Isolated from many extreme environments.</title>
        <authorList>
            <person name="Coleine C."/>
            <person name="Stajich J.E."/>
            <person name="Selbmann L."/>
        </authorList>
    </citation>
    <scope>NUCLEOTIDE SEQUENCE</scope>
    <source>
        <strain evidence="9">CCFEE 5401</strain>
    </source>
</reference>